<dbReference type="EMBL" id="CP019606">
    <property type="protein sequence ID" value="AQP47066.1"/>
    <property type="molecule type" value="Genomic_DNA"/>
</dbReference>
<dbReference type="InterPro" id="IPR013189">
    <property type="entry name" value="Glyco_hydro_32_C"/>
</dbReference>
<organism evidence="7 8">
    <name type="scientific">Tessaracoccus aquimaris</name>
    <dbReference type="NCBI Taxonomy" id="1332264"/>
    <lineage>
        <taxon>Bacteria</taxon>
        <taxon>Bacillati</taxon>
        <taxon>Actinomycetota</taxon>
        <taxon>Actinomycetes</taxon>
        <taxon>Propionibacteriales</taxon>
        <taxon>Propionibacteriaceae</taxon>
        <taxon>Tessaracoccus</taxon>
    </lineage>
</organism>
<dbReference type="SUPFAM" id="SSF75005">
    <property type="entry name" value="Arabinanase/levansucrase/invertase"/>
    <property type="match status" value="1"/>
</dbReference>
<dbReference type="InterPro" id="IPR018053">
    <property type="entry name" value="Glyco_hydro_32_AS"/>
</dbReference>
<evidence type="ECO:0000256" key="4">
    <source>
        <dbReference type="RuleBase" id="RU362110"/>
    </source>
</evidence>
<feature type="domain" description="Glycosyl hydrolase family 32 N-terminal" evidence="5">
    <location>
        <begin position="5"/>
        <end position="324"/>
    </location>
</feature>
<keyword evidence="2 4" id="KW-0378">Hydrolase</keyword>
<dbReference type="STRING" id="1332264.BW730_05585"/>
<dbReference type="CDD" id="cd18622">
    <property type="entry name" value="GH32_Inu-like"/>
    <property type="match status" value="1"/>
</dbReference>
<dbReference type="PANTHER" id="PTHR42800">
    <property type="entry name" value="EXOINULINASE INUD (AFU_ORTHOLOGUE AFUA_5G00480)"/>
    <property type="match status" value="1"/>
</dbReference>
<evidence type="ECO:0000256" key="3">
    <source>
        <dbReference type="ARBA" id="ARBA00023295"/>
    </source>
</evidence>
<proteinExistence type="inferred from homology"/>
<keyword evidence="8" id="KW-1185">Reference proteome</keyword>
<dbReference type="SMART" id="SM00640">
    <property type="entry name" value="Glyco_32"/>
    <property type="match status" value="1"/>
</dbReference>
<name>A0A1Q2CLT6_9ACTN</name>
<evidence type="ECO:0000256" key="1">
    <source>
        <dbReference type="ARBA" id="ARBA00009902"/>
    </source>
</evidence>
<dbReference type="OrthoDB" id="9776657at2"/>
<dbReference type="Pfam" id="PF00251">
    <property type="entry name" value="Glyco_hydro_32N"/>
    <property type="match status" value="1"/>
</dbReference>
<evidence type="ECO:0000313" key="8">
    <source>
        <dbReference type="Proteomes" id="UP000188145"/>
    </source>
</evidence>
<sequence length="477" mass="51776">MTRLHFSPPLNWINDPNGLAFHDGRYHLYFQYNPLGAEHGNMSWGHASSADLVAWDDHPVAIAFDETEEIFSGSMVIDEANDSGLGTPGNPALLAFYTSHAVDRRHQSQSIAYSLDGGMTFTKYPGNPVADRGSADFRDPKVIRYGGPAGSYWVMVAVEAMDQQVVFYRSDDLLSWTFLSAFGPEGGVGGVWECPDLFPLRIEGTDETAWVLLLSINPGGIAGGSGTQYFVGDFDGGAFTPLVRHPKVDPDDEAGMRSLTWLDYGHDCYAGVTFAGLADEDRTLIAWMSNWLYAHDLPVDPERPQRGAMTMARRLSLVEIDGVTLLRQEAVGPAVTELEALSDLAVDDRVKLPVTLPPAGRLDLRVDVGESQGFTLHLGADPSAAVAISYDAATRRLSVDRRRGAEALPESFVTEAAVDLRRSGEVALRIWFDPTALEIFADGGCSVLTDLVAAPPSPNAWFEGHGDVVLTEFRVAG</sequence>
<dbReference type="RefSeq" id="WP_077685390.1">
    <property type="nucleotide sequence ID" value="NZ_CP019606.1"/>
</dbReference>
<dbReference type="GO" id="GO:0004575">
    <property type="term" value="F:sucrose alpha-glucosidase activity"/>
    <property type="evidence" value="ECO:0007669"/>
    <property type="project" value="TreeGrafter"/>
</dbReference>
<comment type="similarity">
    <text evidence="1 4">Belongs to the glycosyl hydrolase 32 family.</text>
</comment>
<dbReference type="PROSITE" id="PS00609">
    <property type="entry name" value="GLYCOSYL_HYDROL_F32"/>
    <property type="match status" value="1"/>
</dbReference>
<evidence type="ECO:0000256" key="2">
    <source>
        <dbReference type="ARBA" id="ARBA00022801"/>
    </source>
</evidence>
<dbReference type="InterPro" id="IPR013148">
    <property type="entry name" value="Glyco_hydro_32_N"/>
</dbReference>
<dbReference type="Proteomes" id="UP000188145">
    <property type="component" value="Chromosome"/>
</dbReference>
<evidence type="ECO:0008006" key="9">
    <source>
        <dbReference type="Google" id="ProtNLM"/>
    </source>
</evidence>
<protein>
    <recommendedName>
        <fullName evidence="9">Glycosyl hydrolase family 32</fullName>
    </recommendedName>
</protein>
<dbReference type="Pfam" id="PF08244">
    <property type="entry name" value="Glyco_hydro_32C"/>
    <property type="match status" value="1"/>
</dbReference>
<dbReference type="KEGG" id="tes:BW730_05585"/>
<dbReference type="InterPro" id="IPR023296">
    <property type="entry name" value="Glyco_hydro_beta-prop_sf"/>
</dbReference>
<dbReference type="SUPFAM" id="SSF49899">
    <property type="entry name" value="Concanavalin A-like lectins/glucanases"/>
    <property type="match status" value="1"/>
</dbReference>
<dbReference type="PANTHER" id="PTHR42800:SF1">
    <property type="entry name" value="EXOINULINASE INUD (AFU_ORTHOLOGUE AFUA_5G00480)"/>
    <property type="match status" value="1"/>
</dbReference>
<dbReference type="GO" id="GO:0005737">
    <property type="term" value="C:cytoplasm"/>
    <property type="evidence" value="ECO:0007669"/>
    <property type="project" value="TreeGrafter"/>
</dbReference>
<dbReference type="InterPro" id="IPR013320">
    <property type="entry name" value="ConA-like_dom_sf"/>
</dbReference>
<accession>A0A1Q2CLT6</accession>
<keyword evidence="3 4" id="KW-0326">Glycosidase</keyword>
<dbReference type="Gene3D" id="2.60.120.560">
    <property type="entry name" value="Exo-inulinase, domain 1"/>
    <property type="match status" value="1"/>
</dbReference>
<dbReference type="InterPro" id="IPR001362">
    <property type="entry name" value="Glyco_hydro_32"/>
</dbReference>
<reference evidence="8" key="1">
    <citation type="submission" date="2017-02" db="EMBL/GenBank/DDBJ databases">
        <title>Tessaracoccus aquaemaris sp. nov., isolated from the intestine of a Korean rockfish, Sebastes schlegelii, in a marine aquaculture pond.</title>
        <authorList>
            <person name="Tak E.J."/>
            <person name="Bae J.-W."/>
        </authorList>
    </citation>
    <scope>NUCLEOTIDE SEQUENCE [LARGE SCALE GENOMIC DNA]</scope>
    <source>
        <strain evidence="8">NSG39</strain>
    </source>
</reference>
<dbReference type="AlphaFoldDB" id="A0A1Q2CLT6"/>
<feature type="domain" description="Glycosyl hydrolase family 32 C-terminal" evidence="6">
    <location>
        <begin position="360"/>
        <end position="453"/>
    </location>
</feature>
<dbReference type="GO" id="GO:0005987">
    <property type="term" value="P:sucrose catabolic process"/>
    <property type="evidence" value="ECO:0007669"/>
    <property type="project" value="TreeGrafter"/>
</dbReference>
<gene>
    <name evidence="7" type="ORF">BW730_05585</name>
</gene>
<dbReference type="Gene3D" id="2.115.10.20">
    <property type="entry name" value="Glycosyl hydrolase domain, family 43"/>
    <property type="match status" value="1"/>
</dbReference>
<evidence type="ECO:0000259" key="5">
    <source>
        <dbReference type="Pfam" id="PF00251"/>
    </source>
</evidence>
<evidence type="ECO:0000259" key="6">
    <source>
        <dbReference type="Pfam" id="PF08244"/>
    </source>
</evidence>
<evidence type="ECO:0000313" key="7">
    <source>
        <dbReference type="EMBL" id="AQP47066.1"/>
    </source>
</evidence>